<evidence type="ECO:0000313" key="1">
    <source>
        <dbReference type="EMBL" id="MCQ4041345.1"/>
    </source>
</evidence>
<dbReference type="Pfam" id="PF04250">
    <property type="entry name" value="DUF429"/>
    <property type="match status" value="1"/>
</dbReference>
<protein>
    <submittedName>
        <fullName evidence="1">DUF429 domain-containing protein</fullName>
    </submittedName>
</protein>
<sequence>MTVLGVDACASGWVGVELRDGAFQRACAAGDLAALLAGVPEATVVGIDMPLGLLEAAAWRRADLLAAARLGRQRARVFRVAPRPVWDEADYATANLRCRELTGAGLSRQSWALKVKLREANSRREQGDRRLYEVHPEISFAAMNDGQPVAWSKRSWNGQMARRRLLDAHGIALPGHFDGEAGAVPPDDVLDACAAAWSAARISDRTAVSLPAPPERTASGLPVAIWY</sequence>
<comment type="caution">
    <text evidence="1">The sequence shown here is derived from an EMBL/GenBank/DDBJ whole genome shotgun (WGS) entry which is preliminary data.</text>
</comment>
<dbReference type="InterPro" id="IPR007362">
    <property type="entry name" value="DUF429"/>
</dbReference>
<accession>A0ABT1P7L6</accession>
<dbReference type="Proteomes" id="UP001206206">
    <property type="component" value="Unassembled WGS sequence"/>
</dbReference>
<name>A0ABT1P7L6_9ACTN</name>
<dbReference type="EMBL" id="JANFNH010000002">
    <property type="protein sequence ID" value="MCQ4041345.1"/>
    <property type="molecule type" value="Genomic_DNA"/>
</dbReference>
<gene>
    <name evidence="1" type="ORF">NON19_04700</name>
</gene>
<keyword evidence="2" id="KW-1185">Reference proteome</keyword>
<dbReference type="RefSeq" id="WP_255925309.1">
    <property type="nucleotide sequence ID" value="NZ_JANFNH010000002.1"/>
</dbReference>
<organism evidence="1 2">
    <name type="scientific">Streptantibioticus rubrisoli</name>
    <dbReference type="NCBI Taxonomy" id="1387313"/>
    <lineage>
        <taxon>Bacteria</taxon>
        <taxon>Bacillati</taxon>
        <taxon>Actinomycetota</taxon>
        <taxon>Actinomycetes</taxon>
        <taxon>Kitasatosporales</taxon>
        <taxon>Streptomycetaceae</taxon>
        <taxon>Streptantibioticus</taxon>
    </lineage>
</organism>
<evidence type="ECO:0000313" key="2">
    <source>
        <dbReference type="Proteomes" id="UP001206206"/>
    </source>
</evidence>
<proteinExistence type="predicted"/>
<reference evidence="1 2" key="1">
    <citation type="submission" date="2022-06" db="EMBL/GenBank/DDBJ databases">
        <title>Draft genome sequence of type strain Streptomyces rubrisoli DSM 42083.</title>
        <authorList>
            <person name="Duangmal K."/>
            <person name="Klaysubun C."/>
        </authorList>
    </citation>
    <scope>NUCLEOTIDE SEQUENCE [LARGE SCALE GENOMIC DNA]</scope>
    <source>
        <strain evidence="1 2">DSM 42083</strain>
    </source>
</reference>